<accession>A0A6J7L0B0</accession>
<dbReference type="InterPro" id="IPR036913">
    <property type="entry name" value="YegP-like_sf"/>
</dbReference>
<evidence type="ECO:0000313" key="2">
    <source>
        <dbReference type="EMBL" id="CAB4960192.1"/>
    </source>
</evidence>
<evidence type="ECO:0000313" key="1">
    <source>
        <dbReference type="EMBL" id="CAB4849642.1"/>
    </source>
</evidence>
<protein>
    <submittedName>
        <fullName evidence="2">Unannotated protein</fullName>
    </submittedName>
</protein>
<sequence>MARPRFQLVPGARLLGLSDGGGVGWRLLGANNRELGRSALSYPDAEEALESVQRVRVLADDGDGHIVHDHIVGLWLWHLDDRGLAAAASGRGFRYERECRYNLEQFRATAPVAPTSEADGSAGFSWQRVTLEAPLMKGAS</sequence>
<dbReference type="EMBL" id="CAFBPU010000078">
    <property type="protein sequence ID" value="CAB5040418.1"/>
    <property type="molecule type" value="Genomic_DNA"/>
</dbReference>
<gene>
    <name evidence="1" type="ORF">UFOPK3268_00825</name>
    <name evidence="2" type="ORF">UFOPK3752_02228</name>
    <name evidence="3" type="ORF">UFOPK4150_02330</name>
</gene>
<proteinExistence type="predicted"/>
<dbReference type="EMBL" id="CAFBND010000149">
    <property type="protein sequence ID" value="CAB4960192.1"/>
    <property type="molecule type" value="Genomic_DNA"/>
</dbReference>
<dbReference type="SUPFAM" id="SSF160113">
    <property type="entry name" value="YegP-like"/>
    <property type="match status" value="1"/>
</dbReference>
<dbReference type="EMBL" id="CAFBIZ010000092">
    <property type="protein sequence ID" value="CAB4849642.1"/>
    <property type="molecule type" value="Genomic_DNA"/>
</dbReference>
<dbReference type="AlphaFoldDB" id="A0A6J7L0B0"/>
<reference evidence="2" key="1">
    <citation type="submission" date="2020-05" db="EMBL/GenBank/DDBJ databases">
        <authorList>
            <person name="Chiriac C."/>
            <person name="Salcher M."/>
            <person name="Ghai R."/>
            <person name="Kavagutti S V."/>
        </authorList>
    </citation>
    <scope>NUCLEOTIDE SEQUENCE</scope>
</reference>
<name>A0A6J7L0B0_9ZZZZ</name>
<dbReference type="Gene3D" id="2.30.29.80">
    <property type="match status" value="1"/>
</dbReference>
<organism evidence="2">
    <name type="scientific">freshwater metagenome</name>
    <dbReference type="NCBI Taxonomy" id="449393"/>
    <lineage>
        <taxon>unclassified sequences</taxon>
        <taxon>metagenomes</taxon>
        <taxon>ecological metagenomes</taxon>
    </lineage>
</organism>
<evidence type="ECO:0000313" key="3">
    <source>
        <dbReference type="EMBL" id="CAB5040418.1"/>
    </source>
</evidence>